<gene>
    <name evidence="4" type="ORF">SAMN04489841_0997</name>
</gene>
<evidence type="ECO:0000256" key="2">
    <source>
        <dbReference type="SAM" id="MobiDB-lite"/>
    </source>
</evidence>
<reference evidence="5" key="1">
    <citation type="submission" date="2016-10" db="EMBL/GenBank/DDBJ databases">
        <authorList>
            <person name="Varghese N."/>
            <person name="Submissions S."/>
        </authorList>
    </citation>
    <scope>NUCLEOTIDE SEQUENCE [LARGE SCALE GENOMIC DNA]</scope>
    <source>
        <strain evidence="5">DSM 25055</strain>
    </source>
</reference>
<dbReference type="EMBL" id="FOFD01000001">
    <property type="protein sequence ID" value="SEP98216.1"/>
    <property type="molecule type" value="Genomic_DNA"/>
</dbReference>
<feature type="domain" description="DUF7115" evidence="3">
    <location>
        <begin position="1"/>
        <end position="108"/>
    </location>
</feature>
<feature type="compositionally biased region" description="Acidic residues" evidence="2">
    <location>
        <begin position="235"/>
        <end position="247"/>
    </location>
</feature>
<evidence type="ECO:0000256" key="1">
    <source>
        <dbReference type="SAM" id="Coils"/>
    </source>
</evidence>
<evidence type="ECO:0000259" key="3">
    <source>
        <dbReference type="Pfam" id="PF23428"/>
    </source>
</evidence>
<dbReference type="InterPro" id="IPR055539">
    <property type="entry name" value="DUF7115"/>
</dbReference>
<dbReference type="RefSeq" id="WP_090614204.1">
    <property type="nucleotide sequence ID" value="NZ_FOFD01000001.1"/>
</dbReference>
<keyword evidence="5" id="KW-1185">Reference proteome</keyword>
<evidence type="ECO:0000313" key="4">
    <source>
        <dbReference type="EMBL" id="SEP98216.1"/>
    </source>
</evidence>
<feature type="compositionally biased region" description="Low complexity" evidence="2">
    <location>
        <begin position="287"/>
        <end position="302"/>
    </location>
</feature>
<name>A0A1H9CAK4_9EURY</name>
<feature type="region of interest" description="Disordered" evidence="2">
    <location>
        <begin position="209"/>
        <end position="347"/>
    </location>
</feature>
<accession>A0A1H9CAK4</accession>
<evidence type="ECO:0000313" key="5">
    <source>
        <dbReference type="Proteomes" id="UP000199114"/>
    </source>
</evidence>
<proteinExistence type="predicted"/>
<dbReference type="Proteomes" id="UP000199114">
    <property type="component" value="Unassembled WGS sequence"/>
</dbReference>
<protein>
    <recommendedName>
        <fullName evidence="3">DUF7115 domain-containing protein</fullName>
    </recommendedName>
</protein>
<organism evidence="4 5">
    <name type="scientific">Natrinema salaciae</name>
    <dbReference type="NCBI Taxonomy" id="1186196"/>
    <lineage>
        <taxon>Archaea</taxon>
        <taxon>Methanobacteriati</taxon>
        <taxon>Methanobacteriota</taxon>
        <taxon>Stenosarchaea group</taxon>
        <taxon>Halobacteria</taxon>
        <taxon>Halobacteriales</taxon>
        <taxon>Natrialbaceae</taxon>
        <taxon>Natrinema</taxon>
    </lineage>
</organism>
<feature type="coiled-coil region" evidence="1">
    <location>
        <begin position="353"/>
        <end position="380"/>
    </location>
</feature>
<dbReference type="Pfam" id="PF23428">
    <property type="entry name" value="DUF7115"/>
    <property type="match status" value="1"/>
</dbReference>
<feature type="compositionally biased region" description="Acidic residues" evidence="2">
    <location>
        <begin position="209"/>
        <end position="218"/>
    </location>
</feature>
<dbReference type="AlphaFoldDB" id="A0A1H9CAK4"/>
<sequence>MSVPGIVHSTLDGEEIAARVSLGSDDEIFITPTRTIVYRADGLLSDESADEYPHDADRLSISEGRRKTKFTLEYALDGDRAFSVPAGKTDDVLHPVLAGVLNGNGITDPGETVVKTYRFSELTLIITSDRLVKHIGGAVWDGDFEEYHFDDVTNLSFEDGSVATQIVLTANGRPQRIKAPNEEANDLRERLQRALFDYHGVGSLEELNETVGESDDEAAASSESSVDFGSGVDPLDADPPEPDDSDVTTEATTGAADAESTDPLAEGATDDIATEEVASTEGDASDGRSSARAAPTDGSASDRGGDGATTAAEIDSILEETDASNAAGGAPVASGPEQSAAPPKTDPELLERLDALETAVERQSDLIEQQQQTIDQLIAELRQGR</sequence>
<dbReference type="OrthoDB" id="307384at2157"/>
<feature type="compositionally biased region" description="Low complexity" evidence="2">
    <location>
        <begin position="248"/>
        <end position="262"/>
    </location>
</feature>
<keyword evidence="1" id="KW-0175">Coiled coil</keyword>